<protein>
    <submittedName>
        <fullName evidence="1">Uncharacterized protein</fullName>
    </submittedName>
</protein>
<dbReference type="Proteomes" id="UP000054350">
    <property type="component" value="Unassembled WGS sequence"/>
</dbReference>
<accession>A0A0L0S220</accession>
<dbReference type="AlphaFoldDB" id="A0A0L0S220"/>
<keyword evidence="2" id="KW-1185">Reference proteome</keyword>
<dbReference type="EMBL" id="GG745330">
    <property type="protein sequence ID" value="KNE56450.1"/>
    <property type="molecule type" value="Genomic_DNA"/>
</dbReference>
<organism evidence="1 2">
    <name type="scientific">Allomyces macrogynus (strain ATCC 38327)</name>
    <name type="common">Allomyces javanicus var. macrogynus</name>
    <dbReference type="NCBI Taxonomy" id="578462"/>
    <lineage>
        <taxon>Eukaryota</taxon>
        <taxon>Fungi</taxon>
        <taxon>Fungi incertae sedis</taxon>
        <taxon>Blastocladiomycota</taxon>
        <taxon>Blastocladiomycetes</taxon>
        <taxon>Blastocladiales</taxon>
        <taxon>Blastocladiaceae</taxon>
        <taxon>Allomyces</taxon>
    </lineage>
</organism>
<proteinExistence type="predicted"/>
<evidence type="ECO:0000313" key="2">
    <source>
        <dbReference type="Proteomes" id="UP000054350"/>
    </source>
</evidence>
<gene>
    <name evidence="1" type="ORF">AMAG_17924</name>
</gene>
<dbReference type="VEuPathDB" id="FungiDB:AMAG_17924"/>
<reference evidence="1 2" key="1">
    <citation type="submission" date="2009-11" db="EMBL/GenBank/DDBJ databases">
        <title>Annotation of Allomyces macrogynus ATCC 38327.</title>
        <authorList>
            <consortium name="The Broad Institute Genome Sequencing Platform"/>
            <person name="Russ C."/>
            <person name="Cuomo C."/>
            <person name="Burger G."/>
            <person name="Gray M.W."/>
            <person name="Holland P.W.H."/>
            <person name="King N."/>
            <person name="Lang F.B.F."/>
            <person name="Roger A.J."/>
            <person name="Ruiz-Trillo I."/>
            <person name="Young S.K."/>
            <person name="Zeng Q."/>
            <person name="Gargeya S."/>
            <person name="Fitzgerald M."/>
            <person name="Haas B."/>
            <person name="Abouelleil A."/>
            <person name="Alvarado L."/>
            <person name="Arachchi H.M."/>
            <person name="Berlin A."/>
            <person name="Chapman S.B."/>
            <person name="Gearin G."/>
            <person name="Goldberg J."/>
            <person name="Griggs A."/>
            <person name="Gujja S."/>
            <person name="Hansen M."/>
            <person name="Heiman D."/>
            <person name="Howarth C."/>
            <person name="Larimer J."/>
            <person name="Lui A."/>
            <person name="MacDonald P.J.P."/>
            <person name="McCowen C."/>
            <person name="Montmayeur A."/>
            <person name="Murphy C."/>
            <person name="Neiman D."/>
            <person name="Pearson M."/>
            <person name="Priest M."/>
            <person name="Roberts A."/>
            <person name="Saif S."/>
            <person name="Shea T."/>
            <person name="Sisk P."/>
            <person name="Stolte C."/>
            <person name="Sykes S."/>
            <person name="Wortman J."/>
            <person name="Nusbaum C."/>
            <person name="Birren B."/>
        </authorList>
    </citation>
    <scope>NUCLEOTIDE SEQUENCE [LARGE SCALE GENOMIC DNA]</scope>
    <source>
        <strain evidence="1 2">ATCC 38327</strain>
    </source>
</reference>
<name>A0A0L0S220_ALLM3</name>
<dbReference type="OrthoDB" id="5577995at2759"/>
<sequence length="145" mass="15921">MTGGDEKERPVNNENDRIEAAWDHLEPKLHARIRYLREVDVVSRGYRLRSERSATPWGADSLRKPNQRTTLAICVGQLLASFITALDDSELTSLISGFAAAGAADSAVPSIQHLRELIDCCTHLAEAVIERANTTRPGSHGAARF</sequence>
<evidence type="ECO:0000313" key="1">
    <source>
        <dbReference type="EMBL" id="KNE56450.1"/>
    </source>
</evidence>
<reference evidence="2" key="2">
    <citation type="submission" date="2009-11" db="EMBL/GenBank/DDBJ databases">
        <title>The Genome Sequence of Allomyces macrogynus strain ATCC 38327.</title>
        <authorList>
            <consortium name="The Broad Institute Genome Sequencing Platform"/>
            <person name="Russ C."/>
            <person name="Cuomo C."/>
            <person name="Shea T."/>
            <person name="Young S.K."/>
            <person name="Zeng Q."/>
            <person name="Koehrsen M."/>
            <person name="Haas B."/>
            <person name="Borodovsky M."/>
            <person name="Guigo R."/>
            <person name="Alvarado L."/>
            <person name="Berlin A."/>
            <person name="Borenstein D."/>
            <person name="Chen Z."/>
            <person name="Engels R."/>
            <person name="Freedman E."/>
            <person name="Gellesch M."/>
            <person name="Goldberg J."/>
            <person name="Griggs A."/>
            <person name="Gujja S."/>
            <person name="Heiman D."/>
            <person name="Hepburn T."/>
            <person name="Howarth C."/>
            <person name="Jen D."/>
            <person name="Larson L."/>
            <person name="Lewis B."/>
            <person name="Mehta T."/>
            <person name="Park D."/>
            <person name="Pearson M."/>
            <person name="Roberts A."/>
            <person name="Saif S."/>
            <person name="Shenoy N."/>
            <person name="Sisk P."/>
            <person name="Stolte C."/>
            <person name="Sykes S."/>
            <person name="Walk T."/>
            <person name="White J."/>
            <person name="Yandava C."/>
            <person name="Burger G."/>
            <person name="Gray M.W."/>
            <person name="Holland P.W.H."/>
            <person name="King N."/>
            <person name="Lang F.B.F."/>
            <person name="Roger A.J."/>
            <person name="Ruiz-Trillo I."/>
            <person name="Lander E."/>
            <person name="Nusbaum C."/>
        </authorList>
    </citation>
    <scope>NUCLEOTIDE SEQUENCE [LARGE SCALE GENOMIC DNA]</scope>
    <source>
        <strain evidence="2">ATCC 38327</strain>
    </source>
</reference>